<evidence type="ECO:0000256" key="1">
    <source>
        <dbReference type="ARBA" id="ARBA00009922"/>
    </source>
</evidence>
<feature type="compositionally biased region" description="Low complexity" evidence="16">
    <location>
        <begin position="1072"/>
        <end position="1081"/>
    </location>
</feature>
<comment type="catalytic activity">
    <reaction evidence="14">
        <text>ATP + H2O = ADP + phosphate + H(+)</text>
        <dbReference type="Rhea" id="RHEA:13065"/>
        <dbReference type="ChEBI" id="CHEBI:15377"/>
        <dbReference type="ChEBI" id="CHEBI:15378"/>
        <dbReference type="ChEBI" id="CHEBI:30616"/>
        <dbReference type="ChEBI" id="CHEBI:43474"/>
        <dbReference type="ChEBI" id="CHEBI:456216"/>
        <dbReference type="EC" id="5.6.2.4"/>
    </reaction>
</comment>
<dbReference type="EMBL" id="CP001630">
    <property type="protein sequence ID" value="ACU34812.1"/>
    <property type="molecule type" value="Genomic_DNA"/>
</dbReference>
<dbReference type="Pfam" id="PF00580">
    <property type="entry name" value="UvrD-helicase"/>
    <property type="match status" value="1"/>
</dbReference>
<evidence type="ECO:0000313" key="20">
    <source>
        <dbReference type="Proteomes" id="UP000002213"/>
    </source>
</evidence>
<feature type="compositionally biased region" description="Acidic residues" evidence="16">
    <location>
        <begin position="969"/>
        <end position="983"/>
    </location>
</feature>
<keyword evidence="8 15" id="KW-0067">ATP-binding</keyword>
<dbReference type="PANTHER" id="PTHR11070:SF55">
    <property type="entry name" value="DNA 3'-5' HELICASE"/>
    <property type="match status" value="1"/>
</dbReference>
<dbReference type="Gene3D" id="3.90.320.10">
    <property type="match status" value="1"/>
</dbReference>
<feature type="region of interest" description="Disordered" evidence="16">
    <location>
        <begin position="860"/>
        <end position="1081"/>
    </location>
</feature>
<feature type="domain" description="UvrD-like helicase ATP-binding" evidence="17">
    <location>
        <begin position="31"/>
        <end position="366"/>
    </location>
</feature>
<evidence type="ECO:0000256" key="2">
    <source>
        <dbReference type="ARBA" id="ARBA00022722"/>
    </source>
</evidence>
<evidence type="ECO:0000259" key="18">
    <source>
        <dbReference type="PROSITE" id="PS51217"/>
    </source>
</evidence>
<evidence type="ECO:0000256" key="10">
    <source>
        <dbReference type="ARBA" id="ARBA00023204"/>
    </source>
</evidence>
<dbReference type="GO" id="GO:0004527">
    <property type="term" value="F:exonuclease activity"/>
    <property type="evidence" value="ECO:0007669"/>
    <property type="project" value="UniProtKB-KW"/>
</dbReference>
<evidence type="ECO:0000256" key="14">
    <source>
        <dbReference type="ARBA" id="ARBA00048988"/>
    </source>
</evidence>
<dbReference type="KEGG" id="ami:Amir_0851"/>
<keyword evidence="3 15" id="KW-0547">Nucleotide-binding</keyword>
<reference evidence="19 20" key="1">
    <citation type="journal article" date="2009" name="Stand. Genomic Sci.">
        <title>Complete genome sequence of Actinosynnema mirum type strain (101).</title>
        <authorList>
            <person name="Land M."/>
            <person name="Lapidus A."/>
            <person name="Mayilraj S."/>
            <person name="Chen F."/>
            <person name="Copeland A."/>
            <person name="Del Rio T.G."/>
            <person name="Nolan M."/>
            <person name="Lucas S."/>
            <person name="Tice H."/>
            <person name="Cheng J.F."/>
            <person name="Chertkov O."/>
            <person name="Bruce D."/>
            <person name="Goodwin L."/>
            <person name="Pitluck S."/>
            <person name="Rohde M."/>
            <person name="Goker M."/>
            <person name="Pati A."/>
            <person name="Ivanova N."/>
            <person name="Mavromatis K."/>
            <person name="Chen A."/>
            <person name="Palaniappan K."/>
            <person name="Hauser L."/>
            <person name="Chang Y.J."/>
            <person name="Jeffries C.C."/>
            <person name="Brettin T."/>
            <person name="Detter J.C."/>
            <person name="Han C."/>
            <person name="Chain P."/>
            <person name="Tindall B.J."/>
            <person name="Bristow J."/>
            <person name="Eisen J.A."/>
            <person name="Markowitz V."/>
            <person name="Hugenholtz P."/>
            <person name="Kyrpides N.C."/>
            <person name="Klenk H.P."/>
        </authorList>
    </citation>
    <scope>NUCLEOTIDE SEQUENCE [LARGE SCALE GENOMIC DNA]</scope>
    <source>
        <strain evidence="20">ATCC 29888 / DSM 43827 / JCM 3225 / NBRC 14064 / NCIMB 13271 / NRRL B-12336 / IMRU 3971 / 101</strain>
    </source>
</reference>
<evidence type="ECO:0000313" key="19">
    <source>
        <dbReference type="EMBL" id="ACU34812.1"/>
    </source>
</evidence>
<dbReference type="PANTHER" id="PTHR11070">
    <property type="entry name" value="UVRD / RECB / PCRA DNA HELICASE FAMILY MEMBER"/>
    <property type="match status" value="1"/>
</dbReference>
<dbReference type="SUPFAM" id="SSF52540">
    <property type="entry name" value="P-loop containing nucleoside triphosphate hydrolases"/>
    <property type="match status" value="1"/>
</dbReference>
<dbReference type="GO" id="GO:0033202">
    <property type="term" value="C:DNA helicase complex"/>
    <property type="evidence" value="ECO:0007669"/>
    <property type="project" value="TreeGrafter"/>
</dbReference>
<proteinExistence type="inferred from homology"/>
<feature type="compositionally biased region" description="Low complexity" evidence="16">
    <location>
        <begin position="1041"/>
        <end position="1051"/>
    </location>
</feature>
<sequence length="1349" mass="143995">MPHVVAAGGVQRGGAVPHASPADIADALGLHPPTPEQAAVIASPAAPALVVAGAGAGKTETMAARVVYLVANGVVTPDRVLGLTFTRKAARQLGERVRGRLRRLAGSPLLDELDPSGRRRAAVLTTEPVVLTYHAYAGRLVGEHGLRLPVEPGVRLLTETAAWQLAHRVVSAWTQDLDTDKIPTTITSYLLSLAGELGEHLVEPEQLLAHAEHLCALIEHAPKAPRQKDALPEKLQEIVDAQRLRVALLPLLDAYRARKRRDAVLDFADQMSLAARLATGHPEVVEGERERYGAVLLDEYQDTGHAQRVLLRALFGDGDPMPVTSVGDPAQAIYGWRGASAANLPRFREDFPPADKYELLTSFRNPPEVLHLANAVSGPLRAAGLDVAPLRHREGVEPGDVRIGLFPDVRAELEWLADTVAEQWRAHVDTSDEPPTAAVLVRRRSDMPAIAAVLRDRGLPVEVVGLGGLLDEPEVRDLTSALRVLVDPLAGTAATRLLTGSRWRIAAFDLAAMWQRARDLAGAPARKSPDEDPLSVLADALPGEHSEQAGLADALDDPGDPSAYSAEGYRRIRRLGAELAALRRRLTQPLPELVADVERTLLLDIEAVARPGGVGRAHLDAFADVVSDFAAASPAATLPALLDYLRTAEHAEDGLAPGEVEVVDNRVQLVTMHSAKGLEWRIVAVPHVVKDVFPGRRKSASWLKSVTELPAALRGDAQDLPELRVPGGANRKEVEEALDRHADEFEERRLVEERRLLYVALTRSEHSLLVSGHWWGETGATPKGPSAFLTELREVVTTAEHPPADVAHWAPAPGPEDENPLAAKAKTAQWPADPLGSRRDAVSAGAAMVVAALDRLREAAEHEPPGEPDEPDEPAVTAAEAGTADAGEEWVPPDDEWLPSDEEEPPPPPEGPDGDWAEWTTPDEPWDDGTPPDASEAAATAPEHGPEVELRSSAPAADPTSESGPEAGLESESEPEPEPEPEPEQGSAPTHGSEPGTGPETVIDSESAPHPGAGAVSAARLSAGGGVSATLPDTDTDTDTAIDAALAATPLGFAPEGDSVSPEGADLPEGSPAADPIPAAPVVPAADLVPADPVPAEPVLPTDPEIVLPTDPEISDPDAADPEGWARDVDVLLAERAAAMDRRERVLLPEHLSVSQLVELATDPDQLARRLRRPLPFPPNPLARRGTAFHTWLERRFGAVRLLELDELPGAADEDAVPDGELGRLQEAFLASAWADRTPHAVEVPFEAEVDGLAVRGRMDAVFADPDGGWTVVDWKTGRVPEADRVPSLSVQLAAYRLAWASLSGSPVELVRAAFHYVRDDRTLRPADLLDAEGLRALIRTVPDLRPKE</sequence>
<keyword evidence="11" id="KW-0413">Isomerase</keyword>
<dbReference type="Gene3D" id="1.10.486.10">
    <property type="entry name" value="PCRA, domain 4"/>
    <property type="match status" value="1"/>
</dbReference>
<dbReference type="PROSITE" id="PS51217">
    <property type="entry name" value="UVRD_HELICASE_CTER"/>
    <property type="match status" value="1"/>
</dbReference>
<feature type="binding site" evidence="15">
    <location>
        <begin position="52"/>
        <end position="59"/>
    </location>
    <ligand>
        <name>ATP</name>
        <dbReference type="ChEBI" id="CHEBI:30616"/>
    </ligand>
</feature>
<dbReference type="GO" id="GO:0003677">
    <property type="term" value="F:DNA binding"/>
    <property type="evidence" value="ECO:0007669"/>
    <property type="project" value="UniProtKB-KW"/>
</dbReference>
<keyword evidence="2" id="KW-0540">Nuclease</keyword>
<dbReference type="Proteomes" id="UP000002213">
    <property type="component" value="Chromosome"/>
</dbReference>
<dbReference type="InterPro" id="IPR038726">
    <property type="entry name" value="PDDEXK_AddAB-type"/>
</dbReference>
<feature type="domain" description="UvrD-like helicase C-terminal" evidence="18">
    <location>
        <begin position="367"/>
        <end position="677"/>
    </location>
</feature>
<evidence type="ECO:0000256" key="5">
    <source>
        <dbReference type="ARBA" id="ARBA00022801"/>
    </source>
</evidence>
<evidence type="ECO:0000256" key="3">
    <source>
        <dbReference type="ARBA" id="ARBA00022741"/>
    </source>
</evidence>
<comment type="similarity">
    <text evidence="1">Belongs to the helicase family. UvrD subfamily.</text>
</comment>
<dbReference type="Gene3D" id="1.10.10.160">
    <property type="match status" value="1"/>
</dbReference>
<dbReference type="InterPro" id="IPR014016">
    <property type="entry name" value="UvrD-like_ATP-bd"/>
</dbReference>
<dbReference type="Pfam" id="PF13361">
    <property type="entry name" value="UvrD_C"/>
    <property type="match status" value="1"/>
</dbReference>
<dbReference type="PROSITE" id="PS51198">
    <property type="entry name" value="UVRD_HELICASE_ATP_BIND"/>
    <property type="match status" value="1"/>
</dbReference>
<dbReference type="InterPro" id="IPR011335">
    <property type="entry name" value="Restrct_endonuc-II-like"/>
</dbReference>
<evidence type="ECO:0000256" key="9">
    <source>
        <dbReference type="ARBA" id="ARBA00023125"/>
    </source>
</evidence>
<keyword evidence="9" id="KW-0238">DNA-binding</keyword>
<dbReference type="eggNOG" id="COG0210">
    <property type="taxonomic scope" value="Bacteria"/>
</dbReference>
<keyword evidence="4" id="KW-0227">DNA damage</keyword>
<feature type="compositionally biased region" description="Acidic residues" evidence="16">
    <location>
        <begin position="886"/>
        <end position="905"/>
    </location>
</feature>
<dbReference type="RefSeq" id="WP_012783474.1">
    <property type="nucleotide sequence ID" value="NC_013093.1"/>
</dbReference>
<dbReference type="InterPro" id="IPR011604">
    <property type="entry name" value="PDDEXK-like_dom_sf"/>
</dbReference>
<dbReference type="Pfam" id="PF12705">
    <property type="entry name" value="PDDEXK_1"/>
    <property type="match status" value="1"/>
</dbReference>
<keyword evidence="20" id="KW-1185">Reference proteome</keyword>
<dbReference type="STRING" id="446462.Amir_0851"/>
<dbReference type="GO" id="GO:0005829">
    <property type="term" value="C:cytosol"/>
    <property type="evidence" value="ECO:0007669"/>
    <property type="project" value="TreeGrafter"/>
</dbReference>
<dbReference type="Gene3D" id="3.40.50.300">
    <property type="entry name" value="P-loop containing nucleotide triphosphate hydrolases"/>
    <property type="match status" value="3"/>
</dbReference>
<evidence type="ECO:0000256" key="6">
    <source>
        <dbReference type="ARBA" id="ARBA00022806"/>
    </source>
</evidence>
<dbReference type="eggNOG" id="COG2887">
    <property type="taxonomic scope" value="Bacteria"/>
</dbReference>
<evidence type="ECO:0000256" key="11">
    <source>
        <dbReference type="ARBA" id="ARBA00023235"/>
    </source>
</evidence>
<evidence type="ECO:0000256" key="7">
    <source>
        <dbReference type="ARBA" id="ARBA00022839"/>
    </source>
</evidence>
<evidence type="ECO:0000259" key="17">
    <source>
        <dbReference type="PROSITE" id="PS51198"/>
    </source>
</evidence>
<feature type="compositionally biased region" description="Low complexity" evidence="16">
    <location>
        <begin position="874"/>
        <end position="885"/>
    </location>
</feature>
<dbReference type="EC" id="5.6.2.4" evidence="13"/>
<accession>C6WM78</accession>
<keyword evidence="10" id="KW-0234">DNA repair</keyword>
<feature type="region of interest" description="Disordered" evidence="16">
    <location>
        <begin position="805"/>
        <end position="839"/>
    </location>
</feature>
<dbReference type="InterPro" id="IPR000212">
    <property type="entry name" value="DNA_helicase_UvrD/REP"/>
</dbReference>
<name>C6WM78_ACTMD</name>
<evidence type="ECO:0000256" key="4">
    <source>
        <dbReference type="ARBA" id="ARBA00022763"/>
    </source>
</evidence>
<keyword evidence="7" id="KW-0269">Exonuclease</keyword>
<keyword evidence="6 15" id="KW-0347">Helicase</keyword>
<comment type="catalytic activity">
    <reaction evidence="12">
        <text>Couples ATP hydrolysis with the unwinding of duplex DNA by translocating in the 3'-5' direction.</text>
        <dbReference type="EC" id="5.6.2.4"/>
    </reaction>
</comment>
<dbReference type="InterPro" id="IPR027417">
    <property type="entry name" value="P-loop_NTPase"/>
</dbReference>
<dbReference type="SUPFAM" id="SSF52980">
    <property type="entry name" value="Restriction endonuclease-like"/>
    <property type="match status" value="1"/>
</dbReference>
<protein>
    <recommendedName>
        <fullName evidence="13">DNA 3'-5' helicase</fullName>
        <ecNumber evidence="13">5.6.2.4</ecNumber>
    </recommendedName>
</protein>
<dbReference type="GO" id="GO:0043138">
    <property type="term" value="F:3'-5' DNA helicase activity"/>
    <property type="evidence" value="ECO:0007669"/>
    <property type="project" value="UniProtKB-EC"/>
</dbReference>
<dbReference type="InterPro" id="IPR014017">
    <property type="entry name" value="DNA_helicase_UvrD-like_C"/>
</dbReference>
<dbReference type="CDD" id="cd17932">
    <property type="entry name" value="DEXQc_UvrD"/>
    <property type="match status" value="1"/>
</dbReference>
<gene>
    <name evidence="19" type="ordered locus">Amir_0851</name>
</gene>
<organism evidence="19 20">
    <name type="scientific">Actinosynnema mirum (strain ATCC 29888 / DSM 43827 / JCM 3225 / NBRC 14064 / NCIMB 13271 / NRRL B-12336 / IMRU 3971 / 101)</name>
    <dbReference type="NCBI Taxonomy" id="446462"/>
    <lineage>
        <taxon>Bacteria</taxon>
        <taxon>Bacillati</taxon>
        <taxon>Actinomycetota</taxon>
        <taxon>Actinomycetes</taxon>
        <taxon>Pseudonocardiales</taxon>
        <taxon>Pseudonocardiaceae</taxon>
        <taxon>Actinosynnema</taxon>
    </lineage>
</organism>
<evidence type="ECO:0000256" key="12">
    <source>
        <dbReference type="ARBA" id="ARBA00034617"/>
    </source>
</evidence>
<keyword evidence="5 15" id="KW-0378">Hydrolase</keyword>
<evidence type="ECO:0000256" key="13">
    <source>
        <dbReference type="ARBA" id="ARBA00034808"/>
    </source>
</evidence>
<evidence type="ECO:0000256" key="15">
    <source>
        <dbReference type="PROSITE-ProRule" id="PRU00560"/>
    </source>
</evidence>
<dbReference type="GO" id="GO:0005524">
    <property type="term" value="F:ATP binding"/>
    <property type="evidence" value="ECO:0007669"/>
    <property type="project" value="UniProtKB-UniRule"/>
</dbReference>
<dbReference type="GO" id="GO:0000725">
    <property type="term" value="P:recombinational repair"/>
    <property type="evidence" value="ECO:0007669"/>
    <property type="project" value="TreeGrafter"/>
</dbReference>
<dbReference type="HOGENOM" id="CLU_003630_1_1_11"/>
<evidence type="ECO:0000256" key="16">
    <source>
        <dbReference type="SAM" id="MobiDB-lite"/>
    </source>
</evidence>
<dbReference type="InterPro" id="IPR013986">
    <property type="entry name" value="DExx_box_DNA_helicase_dom_sf"/>
</dbReference>
<evidence type="ECO:0000256" key="8">
    <source>
        <dbReference type="ARBA" id="ARBA00022840"/>
    </source>
</evidence>